<keyword evidence="2" id="KW-1185">Reference proteome</keyword>
<name>A0ABQ6VTU4_9PROT</name>
<organism evidence="1 2">
    <name type="scientific">Komagataeibacter medellinensis</name>
    <dbReference type="NCBI Taxonomy" id="1177712"/>
    <lineage>
        <taxon>Bacteria</taxon>
        <taxon>Pseudomonadati</taxon>
        <taxon>Pseudomonadota</taxon>
        <taxon>Alphaproteobacteria</taxon>
        <taxon>Acetobacterales</taxon>
        <taxon>Acetobacteraceae</taxon>
        <taxon>Komagataeibacter</taxon>
    </lineage>
</organism>
<evidence type="ECO:0000313" key="1">
    <source>
        <dbReference type="EMBL" id="KAB8122193.1"/>
    </source>
</evidence>
<reference evidence="1 2" key="1">
    <citation type="submission" date="2018-09" db="EMBL/GenBank/DDBJ databases">
        <title>Genome sequence and characterization of the bcs clusters for the production of nanocellulose from the low pH resistant strain Komagataeibacter medellinensis ID13488.</title>
        <authorList>
            <person name="Hernandez-Arriaga A.M."/>
            <person name="Del Cerro C."/>
            <person name="Urbina L."/>
            <person name="Eceiza A."/>
            <person name="Retegi A."/>
            <person name="Prieto M.A."/>
        </authorList>
    </citation>
    <scope>NUCLEOTIDE SEQUENCE [LARGE SCALE GENOMIC DNA]</scope>
    <source>
        <strain evidence="1 2">ID13488</strain>
        <plasmid evidence="1">pKM01</plasmid>
    </source>
</reference>
<proteinExistence type="predicted"/>
<evidence type="ECO:0000313" key="2">
    <source>
        <dbReference type="Proteomes" id="UP000427842"/>
    </source>
</evidence>
<keyword evidence="1" id="KW-0614">Plasmid</keyword>
<sequence length="146" mass="16468">MTNLYKQVLDLFTVNRFKVAIEAKELFVRPVAPLPPEVQIEGMEKVNFICDGDEQSMTFSDFMKRKGKYPFAIALSHSPGGIEDFESTFSVDYHPDGSVTLYCVPVMIEGKLRHVHQMPEGIHIPGLGLIEEDGTLVDFAEDLEEF</sequence>
<comment type="caution">
    <text evidence="1">The sequence shown here is derived from an EMBL/GenBank/DDBJ whole genome shotgun (WGS) entry which is preliminary data.</text>
</comment>
<geneLocation type="plasmid" evidence="1">
    <name>pKM01</name>
</geneLocation>
<dbReference type="RefSeq" id="WP_153467034.1">
    <property type="nucleotide sequence ID" value="NZ_CM018730.1"/>
</dbReference>
<dbReference type="EMBL" id="QYAZ01000004">
    <property type="protein sequence ID" value="KAB8122193.1"/>
    <property type="molecule type" value="Genomic_DNA"/>
</dbReference>
<gene>
    <name evidence="1" type="ORF">D3W54_15910</name>
</gene>
<accession>A0ABQ6VTU4</accession>
<dbReference type="Proteomes" id="UP000427842">
    <property type="component" value="Unassembled WGS sequence"/>
</dbReference>
<protein>
    <submittedName>
        <fullName evidence="1">Uncharacterized protein</fullName>
    </submittedName>
</protein>